<dbReference type="NCBIfam" id="TIGR00562">
    <property type="entry name" value="proto_IX_ox"/>
    <property type="match status" value="1"/>
</dbReference>
<organism evidence="8 9">
    <name type="scientific">Porphyromonas loveana</name>
    <dbReference type="NCBI Taxonomy" id="1884669"/>
    <lineage>
        <taxon>Bacteria</taxon>
        <taxon>Pseudomonadati</taxon>
        <taxon>Bacteroidota</taxon>
        <taxon>Bacteroidia</taxon>
        <taxon>Bacteroidales</taxon>
        <taxon>Porphyromonadaceae</taxon>
        <taxon>Porphyromonas</taxon>
    </lineage>
</organism>
<dbReference type="InterPro" id="IPR036188">
    <property type="entry name" value="FAD/NAD-bd_sf"/>
</dbReference>
<evidence type="ECO:0000313" key="9">
    <source>
        <dbReference type="Proteomes" id="UP000245462"/>
    </source>
</evidence>
<gene>
    <name evidence="8" type="ORF">C7382_12413</name>
</gene>
<sequence length="464" mass="50894">METRTLIIGAGLTGLSTAARLRAAGLPVCLLEGSAHVGGQIRTFRKDGFVFETGPNTGTIASPEVAELFELLGLQPEIASPAAANRLIWKGRSLHPLPRNLQEAIGTPLFSFRDKIRILGEPFRARGTEPDETVGAMTRRRLGCSFADYAVDPFLGGIYAGDPDRLVTRFALPKLYQLEQQYGSFIRGAISKARAPRSERDRKASRQVFSIEGGLGRLIDALTDYIGRENILTESSVQHIRQSDTHTYSLTYADASGEEHTLSCRHVVSTAAAHLVPSLIESLVTEDLSSLAQLQYAPMIEVAIGFRHVDASHLPAFGALIPSRENRRILGILFPSDCFRGRAPEGGTLYTIFMGGVRHAYLWDCTDEEIRTIALEELYDMLRIPASSVPDLLHISRHRHAIPQYYADTEQRLDTIRRLEHKHAGLHLGGNMSGGIGMAHRITQGAEIAKRIIVDVAGSASSVR</sequence>
<keyword evidence="9" id="KW-1185">Reference proteome</keyword>
<dbReference type="GO" id="GO:0004729">
    <property type="term" value="F:oxygen-dependent protoporphyrinogen oxidase activity"/>
    <property type="evidence" value="ECO:0007669"/>
    <property type="project" value="UniProtKB-UniRule"/>
</dbReference>
<keyword evidence="5 6" id="KW-0350">Heme biosynthesis</keyword>
<dbReference type="InterPro" id="IPR050464">
    <property type="entry name" value="Zeta_carotene_desat/Oxidored"/>
</dbReference>
<evidence type="ECO:0000256" key="1">
    <source>
        <dbReference type="ARBA" id="ARBA00001974"/>
    </source>
</evidence>
<evidence type="ECO:0000256" key="3">
    <source>
        <dbReference type="ARBA" id="ARBA00022827"/>
    </source>
</evidence>
<evidence type="ECO:0000256" key="4">
    <source>
        <dbReference type="ARBA" id="ARBA00023002"/>
    </source>
</evidence>
<dbReference type="SUPFAM" id="SSF54373">
    <property type="entry name" value="FAD-linked reductases, C-terminal domain"/>
    <property type="match status" value="1"/>
</dbReference>
<comment type="subcellular location">
    <subcellularLocation>
        <location evidence="6">Cytoplasm</location>
    </subcellularLocation>
</comment>
<comment type="caution">
    <text evidence="8">The sequence shown here is derived from an EMBL/GenBank/DDBJ whole genome shotgun (WGS) entry which is preliminary data.</text>
</comment>
<dbReference type="OrthoDB" id="9805195at2"/>
<dbReference type="EC" id="1.3.3.15" evidence="6"/>
<dbReference type="PANTHER" id="PTHR42923">
    <property type="entry name" value="PROTOPORPHYRINOGEN OXIDASE"/>
    <property type="match status" value="1"/>
</dbReference>
<dbReference type="Gene3D" id="3.90.660.20">
    <property type="entry name" value="Protoporphyrinogen oxidase, mitochondrial, domain 2"/>
    <property type="match status" value="1"/>
</dbReference>
<dbReference type="Gene3D" id="3.50.50.60">
    <property type="entry name" value="FAD/NAD(P)-binding domain"/>
    <property type="match status" value="1"/>
</dbReference>
<dbReference type="RefSeq" id="WP_116680061.1">
    <property type="nucleotide sequence ID" value="NZ_JBGYUN010000196.1"/>
</dbReference>
<dbReference type="EMBL" id="QEKY01000024">
    <property type="protein sequence ID" value="PVZ05906.1"/>
    <property type="molecule type" value="Genomic_DNA"/>
</dbReference>
<evidence type="ECO:0000256" key="2">
    <source>
        <dbReference type="ARBA" id="ARBA00022630"/>
    </source>
</evidence>
<dbReference type="AlphaFoldDB" id="A0A2U1F161"/>
<dbReference type="InterPro" id="IPR004572">
    <property type="entry name" value="Protoporphyrinogen_oxidase"/>
</dbReference>
<dbReference type="SUPFAM" id="SSF51905">
    <property type="entry name" value="FAD/NAD(P)-binding domain"/>
    <property type="match status" value="1"/>
</dbReference>
<dbReference type="InterPro" id="IPR002937">
    <property type="entry name" value="Amino_oxidase"/>
</dbReference>
<evidence type="ECO:0000256" key="5">
    <source>
        <dbReference type="ARBA" id="ARBA00023133"/>
    </source>
</evidence>
<evidence type="ECO:0000259" key="7">
    <source>
        <dbReference type="Pfam" id="PF01593"/>
    </source>
</evidence>
<reference evidence="8 9" key="1">
    <citation type="submission" date="2018-04" db="EMBL/GenBank/DDBJ databases">
        <title>Genomic Encyclopedia of Type Strains, Phase IV (KMG-IV): sequencing the most valuable type-strain genomes for metagenomic binning, comparative biology and taxonomic classification.</title>
        <authorList>
            <person name="Goeker M."/>
        </authorList>
    </citation>
    <scope>NUCLEOTIDE SEQUENCE [LARGE SCALE GENOMIC DNA]</scope>
    <source>
        <strain evidence="8 9">DSM 28520</strain>
    </source>
</reference>
<dbReference type="Pfam" id="PF01593">
    <property type="entry name" value="Amino_oxidase"/>
    <property type="match status" value="1"/>
</dbReference>
<keyword evidence="2 6" id="KW-0285">Flavoprotein</keyword>
<keyword evidence="3 6" id="KW-0274">FAD</keyword>
<evidence type="ECO:0000313" key="8">
    <source>
        <dbReference type="EMBL" id="PVZ05906.1"/>
    </source>
</evidence>
<proteinExistence type="inferred from homology"/>
<comment type="function">
    <text evidence="6">Involved in coproporphyrin-dependent heme b biosynthesis. Catalyzes the oxidation of coproporphyrinogen III to coproporphyrin III.</text>
</comment>
<comment type="catalytic activity">
    <reaction evidence="6">
        <text>coproporphyrinogen III + 3 O2 = coproporphyrin III + 3 H2O2</text>
        <dbReference type="Rhea" id="RHEA:43436"/>
        <dbReference type="ChEBI" id="CHEBI:15379"/>
        <dbReference type="ChEBI" id="CHEBI:16240"/>
        <dbReference type="ChEBI" id="CHEBI:57309"/>
        <dbReference type="ChEBI" id="CHEBI:131725"/>
        <dbReference type="EC" id="1.3.3.15"/>
    </reaction>
</comment>
<comment type="similarity">
    <text evidence="6">Belongs to the protoporphyrinogen/coproporphyrinogen oxidase family. Coproporphyrinogen III oxidase subfamily.</text>
</comment>
<protein>
    <recommendedName>
        <fullName evidence="6">Coproporphyrinogen III oxidase</fullName>
        <ecNumber evidence="6">1.3.3.15</ecNumber>
    </recommendedName>
</protein>
<name>A0A2U1F161_9PORP</name>
<comment type="pathway">
    <text evidence="6">Porphyrin-containing compound metabolism; protoheme biosynthesis.</text>
</comment>
<dbReference type="UniPathway" id="UPA00252"/>
<dbReference type="PANTHER" id="PTHR42923:SF3">
    <property type="entry name" value="PROTOPORPHYRINOGEN OXIDASE"/>
    <property type="match status" value="1"/>
</dbReference>
<evidence type="ECO:0000256" key="6">
    <source>
        <dbReference type="RuleBase" id="RU364052"/>
    </source>
</evidence>
<comment type="cofactor">
    <cofactor evidence="1 6">
        <name>FAD</name>
        <dbReference type="ChEBI" id="CHEBI:57692"/>
    </cofactor>
</comment>
<dbReference type="Proteomes" id="UP000245462">
    <property type="component" value="Unassembled WGS sequence"/>
</dbReference>
<dbReference type="GO" id="GO:0006783">
    <property type="term" value="P:heme biosynthetic process"/>
    <property type="evidence" value="ECO:0007669"/>
    <property type="project" value="UniProtKB-UniRule"/>
</dbReference>
<feature type="domain" description="Amine oxidase" evidence="7">
    <location>
        <begin position="12"/>
        <end position="449"/>
    </location>
</feature>
<accession>A0A2U1F161</accession>
<dbReference type="GeneID" id="94551526"/>
<dbReference type="GO" id="GO:0005737">
    <property type="term" value="C:cytoplasm"/>
    <property type="evidence" value="ECO:0007669"/>
    <property type="project" value="UniProtKB-SubCell"/>
</dbReference>
<dbReference type="Gene3D" id="1.10.3110.10">
    <property type="entry name" value="protoporphyrinogen ix oxidase, domain 3"/>
    <property type="match status" value="1"/>
</dbReference>
<keyword evidence="6" id="KW-0963">Cytoplasm</keyword>
<keyword evidence="4 6" id="KW-0560">Oxidoreductase</keyword>